<keyword evidence="2" id="KW-1133">Transmembrane helix</keyword>
<feature type="region of interest" description="Disordered" evidence="1">
    <location>
        <begin position="1"/>
        <end position="21"/>
    </location>
</feature>
<evidence type="ECO:0000256" key="1">
    <source>
        <dbReference type="SAM" id="MobiDB-lite"/>
    </source>
</evidence>
<dbReference type="Proteomes" id="UP000499080">
    <property type="component" value="Unassembled WGS sequence"/>
</dbReference>
<protein>
    <submittedName>
        <fullName evidence="3">Uncharacterized protein</fullName>
    </submittedName>
</protein>
<organism evidence="3 4">
    <name type="scientific">Araneus ventricosus</name>
    <name type="common">Orbweaver spider</name>
    <name type="synonym">Epeira ventricosa</name>
    <dbReference type="NCBI Taxonomy" id="182803"/>
    <lineage>
        <taxon>Eukaryota</taxon>
        <taxon>Metazoa</taxon>
        <taxon>Ecdysozoa</taxon>
        <taxon>Arthropoda</taxon>
        <taxon>Chelicerata</taxon>
        <taxon>Arachnida</taxon>
        <taxon>Araneae</taxon>
        <taxon>Araneomorphae</taxon>
        <taxon>Entelegynae</taxon>
        <taxon>Araneoidea</taxon>
        <taxon>Araneidae</taxon>
        <taxon>Araneus</taxon>
    </lineage>
</organism>
<evidence type="ECO:0000313" key="3">
    <source>
        <dbReference type="EMBL" id="GBM46745.1"/>
    </source>
</evidence>
<dbReference type="EMBL" id="BGPR01001150">
    <property type="protein sequence ID" value="GBM46745.1"/>
    <property type="molecule type" value="Genomic_DNA"/>
</dbReference>
<sequence length="127" mass="14351">MSKDQVHQARSPPIGVTGERLETPSLEANLYPSDFHLFGRSTWEAGISESMPKFSKPPWRGFTTLNLISLMLVSKYLCTDGTNALTLVPYHIVYLFEFVTEDFLSEGLLPYFLICPLMMLLITIFVG</sequence>
<feature type="transmembrane region" description="Helical" evidence="2">
    <location>
        <begin position="108"/>
        <end position="126"/>
    </location>
</feature>
<name>A0A4Y2G251_ARAVE</name>
<dbReference type="AlphaFoldDB" id="A0A4Y2G251"/>
<proteinExistence type="predicted"/>
<accession>A0A4Y2G251</accession>
<evidence type="ECO:0000256" key="2">
    <source>
        <dbReference type="SAM" id="Phobius"/>
    </source>
</evidence>
<reference evidence="3 4" key="1">
    <citation type="journal article" date="2019" name="Sci. Rep.">
        <title>Orb-weaving spider Araneus ventricosus genome elucidates the spidroin gene catalogue.</title>
        <authorList>
            <person name="Kono N."/>
            <person name="Nakamura H."/>
            <person name="Ohtoshi R."/>
            <person name="Moran D.A.P."/>
            <person name="Shinohara A."/>
            <person name="Yoshida Y."/>
            <person name="Fujiwara M."/>
            <person name="Mori M."/>
            <person name="Tomita M."/>
            <person name="Arakawa K."/>
        </authorList>
    </citation>
    <scope>NUCLEOTIDE SEQUENCE [LARGE SCALE GENOMIC DNA]</scope>
</reference>
<keyword evidence="2" id="KW-0812">Transmembrane</keyword>
<comment type="caution">
    <text evidence="3">The sequence shown here is derived from an EMBL/GenBank/DDBJ whole genome shotgun (WGS) entry which is preliminary data.</text>
</comment>
<keyword evidence="4" id="KW-1185">Reference proteome</keyword>
<evidence type="ECO:0000313" key="4">
    <source>
        <dbReference type="Proteomes" id="UP000499080"/>
    </source>
</evidence>
<keyword evidence="2" id="KW-0472">Membrane</keyword>
<gene>
    <name evidence="3" type="ORF">AVEN_31372_1</name>
</gene>